<dbReference type="InterPro" id="IPR029526">
    <property type="entry name" value="PGBD"/>
</dbReference>
<sequence>MWIKQRDLESFDDIQTRSIRKENDKLCLLREASDLFVKSCREPYNASEMALTIDEQLASFRGRGPLRVYMANKSVKYGIKIWVRSHSKFSYYCNFEVYLGKVGDVPETNQGPRIVKTLVEF</sequence>
<accession>A0A482VLH6</accession>
<proteinExistence type="predicted"/>
<keyword evidence="3" id="KW-1185">Reference proteome</keyword>
<dbReference type="EMBL" id="QDEB01089436">
    <property type="protein sequence ID" value="RZC33367.1"/>
    <property type="molecule type" value="Genomic_DNA"/>
</dbReference>
<comment type="caution">
    <text evidence="2">The sequence shown here is derived from an EMBL/GenBank/DDBJ whole genome shotgun (WGS) entry which is preliminary data.</text>
</comment>
<evidence type="ECO:0000313" key="2">
    <source>
        <dbReference type="EMBL" id="RZC33367.1"/>
    </source>
</evidence>
<protein>
    <submittedName>
        <fullName evidence="2">DDE Tnp 1 7 domain containing protein</fullName>
    </submittedName>
</protein>
<feature type="domain" description="PiggyBac transposable element-derived protein" evidence="1">
    <location>
        <begin position="10"/>
        <end position="120"/>
    </location>
</feature>
<name>A0A482VLH6_ASBVE</name>
<dbReference type="PANTHER" id="PTHR46599">
    <property type="entry name" value="PIGGYBAC TRANSPOSABLE ELEMENT-DERIVED PROTEIN 4"/>
    <property type="match status" value="1"/>
</dbReference>
<reference evidence="2 3" key="1">
    <citation type="submission" date="2017-03" db="EMBL/GenBank/DDBJ databases">
        <title>Genome of the blue death feigning beetle - Asbolus verrucosus.</title>
        <authorList>
            <person name="Rider S.D."/>
        </authorList>
    </citation>
    <scope>NUCLEOTIDE SEQUENCE [LARGE SCALE GENOMIC DNA]</scope>
    <source>
        <strain evidence="2">Butters</strain>
        <tissue evidence="2">Head and leg muscle</tissue>
    </source>
</reference>
<dbReference type="PANTHER" id="PTHR46599:SF6">
    <property type="entry name" value="DUAL SPECIFICITY PHOSPHATASE 26"/>
    <property type="match status" value="1"/>
</dbReference>
<feature type="non-terminal residue" evidence="2">
    <location>
        <position position="121"/>
    </location>
</feature>
<organism evidence="2 3">
    <name type="scientific">Asbolus verrucosus</name>
    <name type="common">Desert ironclad beetle</name>
    <dbReference type="NCBI Taxonomy" id="1661398"/>
    <lineage>
        <taxon>Eukaryota</taxon>
        <taxon>Metazoa</taxon>
        <taxon>Ecdysozoa</taxon>
        <taxon>Arthropoda</taxon>
        <taxon>Hexapoda</taxon>
        <taxon>Insecta</taxon>
        <taxon>Pterygota</taxon>
        <taxon>Neoptera</taxon>
        <taxon>Endopterygota</taxon>
        <taxon>Coleoptera</taxon>
        <taxon>Polyphaga</taxon>
        <taxon>Cucujiformia</taxon>
        <taxon>Tenebrionidae</taxon>
        <taxon>Pimeliinae</taxon>
        <taxon>Asbolus</taxon>
    </lineage>
</organism>
<dbReference type="OrthoDB" id="10038921at2759"/>
<dbReference type="AlphaFoldDB" id="A0A482VLH6"/>
<dbReference type="Pfam" id="PF13843">
    <property type="entry name" value="DDE_Tnp_1_7"/>
    <property type="match status" value="1"/>
</dbReference>
<dbReference type="Proteomes" id="UP000292052">
    <property type="component" value="Unassembled WGS sequence"/>
</dbReference>
<evidence type="ECO:0000313" key="3">
    <source>
        <dbReference type="Proteomes" id="UP000292052"/>
    </source>
</evidence>
<gene>
    <name evidence="2" type="ORF">BDFB_014042</name>
</gene>
<evidence type="ECO:0000259" key="1">
    <source>
        <dbReference type="Pfam" id="PF13843"/>
    </source>
</evidence>